<gene>
    <name evidence="1" type="ORF">Patl1_12502</name>
</gene>
<organism evidence="1 2">
    <name type="scientific">Pistacia atlantica</name>
    <dbReference type="NCBI Taxonomy" id="434234"/>
    <lineage>
        <taxon>Eukaryota</taxon>
        <taxon>Viridiplantae</taxon>
        <taxon>Streptophyta</taxon>
        <taxon>Embryophyta</taxon>
        <taxon>Tracheophyta</taxon>
        <taxon>Spermatophyta</taxon>
        <taxon>Magnoliopsida</taxon>
        <taxon>eudicotyledons</taxon>
        <taxon>Gunneridae</taxon>
        <taxon>Pentapetalae</taxon>
        <taxon>rosids</taxon>
        <taxon>malvids</taxon>
        <taxon>Sapindales</taxon>
        <taxon>Anacardiaceae</taxon>
        <taxon>Pistacia</taxon>
    </lineage>
</organism>
<evidence type="ECO:0000313" key="1">
    <source>
        <dbReference type="EMBL" id="KAJ0090005.1"/>
    </source>
</evidence>
<reference evidence="2" key="1">
    <citation type="journal article" date="2023" name="G3 (Bethesda)">
        <title>Genome assembly and association tests identify interacting loci associated with vigor, precocity, and sex in interspecific pistachio rootstocks.</title>
        <authorList>
            <person name="Palmer W."/>
            <person name="Jacygrad E."/>
            <person name="Sagayaradj S."/>
            <person name="Cavanaugh K."/>
            <person name="Han R."/>
            <person name="Bertier L."/>
            <person name="Beede B."/>
            <person name="Kafkas S."/>
            <person name="Golino D."/>
            <person name="Preece J."/>
            <person name="Michelmore R."/>
        </authorList>
    </citation>
    <scope>NUCLEOTIDE SEQUENCE [LARGE SCALE GENOMIC DNA]</scope>
</reference>
<dbReference type="EMBL" id="CM047904">
    <property type="protein sequence ID" value="KAJ0090005.1"/>
    <property type="molecule type" value="Genomic_DNA"/>
</dbReference>
<protein>
    <submittedName>
        <fullName evidence="1">Uncharacterized protein</fullName>
    </submittedName>
</protein>
<name>A0ACC1ATI1_9ROSI</name>
<dbReference type="Proteomes" id="UP001164250">
    <property type="component" value="Chromosome 8"/>
</dbReference>
<accession>A0ACC1ATI1</accession>
<keyword evidence="2" id="KW-1185">Reference proteome</keyword>
<evidence type="ECO:0000313" key="2">
    <source>
        <dbReference type="Proteomes" id="UP001164250"/>
    </source>
</evidence>
<comment type="caution">
    <text evidence="1">The sequence shown here is derived from an EMBL/GenBank/DDBJ whole genome shotgun (WGS) entry which is preliminary data.</text>
</comment>
<proteinExistence type="predicted"/>
<sequence>MDSLPSSTKSERRSRSKPLQTSKPSLVMAFFSCVAWLYVAGRLWQDAENRTLLTSLLKKNSEQRPKVLTVEDKLMFLGCKDLERRIVEAEMDLTLAKSQGLSKEPVAAKRFFFRKKASCCYRAAVSRNICAFHLHILKIIVFADDALRKLEERGVVIRFVIGRSANRGDSLDRNIDEENRTTKDFLILENHEEAQEEFPKKAKYFFSTAVQMWDAEFYVKVEDNIDLDLEGLIGLLDRSRGQDGAYIGCMKSGAVVTEEGQQWYEPDWWKFGDGKSYFRHASTAVIVLSKNLAQYININSASLKTYAHDDTSVGSWMMGVQATYKDDNRLCCSSVNQGELPSLGVNIWFVFHLLISDRKRPYFRAVGFFSLIRVDLKQGVCLGLIKGAARLCLDKLVRLLAYN</sequence>